<feature type="non-terminal residue" evidence="4">
    <location>
        <position position="1"/>
    </location>
</feature>
<evidence type="ECO:0000256" key="2">
    <source>
        <dbReference type="ARBA" id="ARBA00022679"/>
    </source>
</evidence>
<keyword evidence="2" id="KW-0808">Transferase</keyword>
<dbReference type="EMBL" id="CAJPVJ010032030">
    <property type="protein sequence ID" value="CAG2180478.1"/>
    <property type="molecule type" value="Genomic_DNA"/>
</dbReference>
<name>A0A7R9MNW4_9ACAR</name>
<dbReference type="InterPro" id="IPR043129">
    <property type="entry name" value="ATPase_NBD"/>
</dbReference>
<dbReference type="GO" id="GO:0050277">
    <property type="term" value="F:sedoheptulokinase activity"/>
    <property type="evidence" value="ECO:0007669"/>
    <property type="project" value="TreeGrafter"/>
</dbReference>
<dbReference type="AlphaFoldDB" id="A0A7R9MNW4"/>
<evidence type="ECO:0000313" key="4">
    <source>
        <dbReference type="EMBL" id="CAD7663341.1"/>
    </source>
</evidence>
<dbReference type="EMBL" id="OC946855">
    <property type="protein sequence ID" value="CAD7663341.1"/>
    <property type="molecule type" value="Genomic_DNA"/>
</dbReference>
<dbReference type="Proteomes" id="UP000728032">
    <property type="component" value="Unassembled WGS sequence"/>
</dbReference>
<reference evidence="4" key="1">
    <citation type="submission" date="2020-11" db="EMBL/GenBank/DDBJ databases">
        <authorList>
            <person name="Tran Van P."/>
        </authorList>
    </citation>
    <scope>NUCLEOTIDE SEQUENCE</scope>
</reference>
<keyword evidence="3" id="KW-0418">Kinase</keyword>
<organism evidence="4">
    <name type="scientific">Oppiella nova</name>
    <dbReference type="NCBI Taxonomy" id="334625"/>
    <lineage>
        <taxon>Eukaryota</taxon>
        <taxon>Metazoa</taxon>
        <taxon>Ecdysozoa</taxon>
        <taxon>Arthropoda</taxon>
        <taxon>Chelicerata</taxon>
        <taxon>Arachnida</taxon>
        <taxon>Acari</taxon>
        <taxon>Acariformes</taxon>
        <taxon>Sarcoptiformes</taxon>
        <taxon>Oribatida</taxon>
        <taxon>Brachypylina</taxon>
        <taxon>Oppioidea</taxon>
        <taxon>Oppiidae</taxon>
        <taxon>Oppiella</taxon>
    </lineage>
</organism>
<comment type="similarity">
    <text evidence="1">Belongs to the FGGY kinase family.</text>
</comment>
<dbReference type="GO" id="GO:0005829">
    <property type="term" value="C:cytosol"/>
    <property type="evidence" value="ECO:0007669"/>
    <property type="project" value="TreeGrafter"/>
</dbReference>
<dbReference type="SUPFAM" id="SSF53067">
    <property type="entry name" value="Actin-like ATPase domain"/>
    <property type="match status" value="1"/>
</dbReference>
<dbReference type="Gene3D" id="3.30.420.40">
    <property type="match status" value="1"/>
</dbReference>
<dbReference type="PANTHER" id="PTHR10196">
    <property type="entry name" value="SUGAR KINASE"/>
    <property type="match status" value="1"/>
</dbReference>
<sequence>GSIAGETQFNWLGIKTKTPVMVALGDMQCATYANLRDNPHTAVLSIGTSMQLSILMDKSFTPEKKSETMFKSIDYFPYFDGSYLSVAASLNGGNVLQHLVEFVRNTIKDMTDIEISDEQIWDKILKLHESRAKESVNVNEIIVKPTLFGERHNTRLKGSVENISNSIKLSHIFEAFCRGLIDNIFSMMSIEYIMRAGVSRVIGTGSALFKNPIMTEILEKKLNIPVIYIDGNDADVGAVWVAFDHCFQR</sequence>
<dbReference type="FunFam" id="3.30.420.40:FF:000111">
    <property type="entry name" value="Sedoheptulokinase"/>
    <property type="match status" value="1"/>
</dbReference>
<gene>
    <name evidence="4" type="ORF">ONB1V03_LOCUS19901</name>
</gene>
<evidence type="ECO:0000313" key="5">
    <source>
        <dbReference type="Proteomes" id="UP000728032"/>
    </source>
</evidence>
<dbReference type="OrthoDB" id="10264182at2759"/>
<evidence type="ECO:0000256" key="1">
    <source>
        <dbReference type="ARBA" id="ARBA00009156"/>
    </source>
</evidence>
<evidence type="ECO:0000256" key="3">
    <source>
        <dbReference type="ARBA" id="ARBA00022777"/>
    </source>
</evidence>
<proteinExistence type="inferred from homology"/>
<accession>A0A7R9MNW4</accession>
<dbReference type="GO" id="GO:0006071">
    <property type="term" value="P:glycerol metabolic process"/>
    <property type="evidence" value="ECO:0007669"/>
    <property type="project" value="TreeGrafter"/>
</dbReference>
<dbReference type="PANTHER" id="PTHR10196:SF67">
    <property type="entry name" value="SEDOHEPTULOKINASE"/>
    <property type="match status" value="1"/>
</dbReference>
<protein>
    <submittedName>
        <fullName evidence="4">Uncharacterized protein</fullName>
    </submittedName>
</protein>
<keyword evidence="5" id="KW-1185">Reference proteome</keyword>